<dbReference type="KEGG" id="dmm:dnm_098870"/>
<sequence length="40" mass="4681">MALYNSAYFQSTPRREGQSTRRDDVLKFQKAFFDVSVHAI</sequence>
<feature type="compositionally biased region" description="Basic and acidic residues" evidence="1">
    <location>
        <begin position="13"/>
        <end position="22"/>
    </location>
</feature>
<evidence type="ECO:0000313" key="2">
    <source>
        <dbReference type="EMBL" id="QTA93779.1"/>
    </source>
</evidence>
<dbReference type="Proteomes" id="UP000663722">
    <property type="component" value="Chromosome"/>
</dbReference>
<keyword evidence="3" id="KW-1185">Reference proteome</keyword>
<dbReference type="AlphaFoldDB" id="A0A975GU44"/>
<organism evidence="2 3">
    <name type="scientific">Desulfonema magnum</name>
    <dbReference type="NCBI Taxonomy" id="45655"/>
    <lineage>
        <taxon>Bacteria</taxon>
        <taxon>Pseudomonadati</taxon>
        <taxon>Thermodesulfobacteriota</taxon>
        <taxon>Desulfobacteria</taxon>
        <taxon>Desulfobacterales</taxon>
        <taxon>Desulfococcaceae</taxon>
        <taxon>Desulfonema</taxon>
    </lineage>
</organism>
<evidence type="ECO:0000256" key="1">
    <source>
        <dbReference type="SAM" id="MobiDB-lite"/>
    </source>
</evidence>
<accession>A0A975GU44</accession>
<dbReference type="EMBL" id="CP061800">
    <property type="protein sequence ID" value="QTA93779.1"/>
    <property type="molecule type" value="Genomic_DNA"/>
</dbReference>
<name>A0A975GU44_9BACT</name>
<protein>
    <submittedName>
        <fullName evidence="2">Uncharacterized protein</fullName>
    </submittedName>
</protein>
<evidence type="ECO:0000313" key="3">
    <source>
        <dbReference type="Proteomes" id="UP000663722"/>
    </source>
</evidence>
<reference evidence="2" key="1">
    <citation type="journal article" date="2021" name="Microb. Physiol.">
        <title>Proteogenomic Insights into the Physiology of Marine, Sulfate-Reducing, Filamentous Desulfonema limicola and Desulfonema magnum.</title>
        <authorList>
            <person name="Schnaars V."/>
            <person name="Wohlbrand L."/>
            <person name="Scheve S."/>
            <person name="Hinrichs C."/>
            <person name="Reinhardt R."/>
            <person name="Rabus R."/>
        </authorList>
    </citation>
    <scope>NUCLEOTIDE SEQUENCE</scope>
    <source>
        <strain evidence="2">4be13</strain>
    </source>
</reference>
<feature type="region of interest" description="Disordered" evidence="1">
    <location>
        <begin position="1"/>
        <end position="22"/>
    </location>
</feature>
<gene>
    <name evidence="2" type="ORF">dnm_098870</name>
</gene>
<proteinExistence type="predicted"/>